<accession>F2JST2</accession>
<feature type="transmembrane region" description="Helical" evidence="2">
    <location>
        <begin position="6"/>
        <end position="32"/>
    </location>
</feature>
<dbReference type="Proteomes" id="UP000008467">
    <property type="component" value="Chromosome"/>
</dbReference>
<dbReference type="KEGG" id="cle:Clole_2345"/>
<dbReference type="STRING" id="642492.Clole_2345"/>
<reference evidence="3 4" key="1">
    <citation type="journal article" date="2011" name="J. Bacteriol.">
        <title>Complete genome sequence of the cellulose-degrading bacterium Cellulosilyticum lentocellum.</title>
        <authorList>
            <consortium name="US DOE Joint Genome Institute"/>
            <person name="Miller D.A."/>
            <person name="Suen G."/>
            <person name="Bruce D."/>
            <person name="Copeland A."/>
            <person name="Cheng J.F."/>
            <person name="Detter C."/>
            <person name="Goodwin L.A."/>
            <person name="Han C.S."/>
            <person name="Hauser L.J."/>
            <person name="Land M.L."/>
            <person name="Lapidus A."/>
            <person name="Lucas S."/>
            <person name="Meincke L."/>
            <person name="Pitluck S."/>
            <person name="Tapia R."/>
            <person name="Teshima H."/>
            <person name="Woyke T."/>
            <person name="Fox B.G."/>
            <person name="Angert E.R."/>
            <person name="Currie C.R."/>
        </authorList>
    </citation>
    <scope>NUCLEOTIDE SEQUENCE [LARGE SCALE GENOMIC DNA]</scope>
    <source>
        <strain evidence="4">ATCC 49066 / DSM 5427 / NCIMB 11756 / RHM5</strain>
    </source>
</reference>
<keyword evidence="4" id="KW-1185">Reference proteome</keyword>
<name>F2JST2_CELLD</name>
<protein>
    <recommendedName>
        <fullName evidence="5">DUF2953 domain-containing protein</fullName>
    </recommendedName>
</protein>
<sequence length="296" mass="34454">MGMIWLIIKIILWTVLACISVFVFLCMLALVAPVRYEAYLEKYDQLNYDVKVRYLRGVKGHFYLQDGIKYQEIKAFGKRLYFEKEELSLKEQEVAVISKVVHPTTKYEQDHVKDQLKDDQVDVQKQMTKKQQATYKTVSSIKESKGTGKTAQASRMASEESDQKENHTDSNIGLIREIVSLPYFWRLLKSICKLLKDIIIYIGPKEWSFELVVGKEEPAETGELMAKLIMLYPWYYQHGIIKGNYETPGIWGGFLAEGKFCIGGILKRIIAFLWYKPVRESIKLILRKRKEEEDGE</sequence>
<gene>
    <name evidence="3" type="ordered locus">Clole_2345</name>
</gene>
<keyword evidence="2" id="KW-1133">Transmembrane helix</keyword>
<keyword evidence="2" id="KW-0812">Transmembrane</keyword>
<evidence type="ECO:0000313" key="3">
    <source>
        <dbReference type="EMBL" id="ADZ84053.1"/>
    </source>
</evidence>
<dbReference type="AlphaFoldDB" id="F2JST2"/>
<evidence type="ECO:0000256" key="1">
    <source>
        <dbReference type="SAM" id="MobiDB-lite"/>
    </source>
</evidence>
<dbReference type="eggNOG" id="ENOG5032KP6">
    <property type="taxonomic scope" value="Bacteria"/>
</dbReference>
<feature type="compositionally biased region" description="Polar residues" evidence="1">
    <location>
        <begin position="139"/>
        <end position="155"/>
    </location>
</feature>
<evidence type="ECO:0008006" key="5">
    <source>
        <dbReference type="Google" id="ProtNLM"/>
    </source>
</evidence>
<evidence type="ECO:0000256" key="2">
    <source>
        <dbReference type="SAM" id="Phobius"/>
    </source>
</evidence>
<feature type="compositionally biased region" description="Basic and acidic residues" evidence="1">
    <location>
        <begin position="157"/>
        <end position="166"/>
    </location>
</feature>
<proteinExistence type="predicted"/>
<evidence type="ECO:0000313" key="4">
    <source>
        <dbReference type="Proteomes" id="UP000008467"/>
    </source>
</evidence>
<keyword evidence="2" id="KW-0472">Membrane</keyword>
<feature type="region of interest" description="Disordered" evidence="1">
    <location>
        <begin position="139"/>
        <end position="166"/>
    </location>
</feature>
<dbReference type="HOGENOM" id="CLU_939070_0_0_9"/>
<dbReference type="RefSeq" id="WP_013657347.1">
    <property type="nucleotide sequence ID" value="NC_015275.1"/>
</dbReference>
<organism evidence="3 4">
    <name type="scientific">Cellulosilyticum lentocellum (strain ATCC 49066 / DSM 5427 / NCIMB 11756 / RHM5)</name>
    <name type="common">Clostridium lentocellum</name>
    <dbReference type="NCBI Taxonomy" id="642492"/>
    <lineage>
        <taxon>Bacteria</taxon>
        <taxon>Bacillati</taxon>
        <taxon>Bacillota</taxon>
        <taxon>Clostridia</taxon>
        <taxon>Lachnospirales</taxon>
        <taxon>Cellulosilyticaceae</taxon>
        <taxon>Cellulosilyticum</taxon>
    </lineage>
</organism>
<dbReference type="EMBL" id="CP002582">
    <property type="protein sequence ID" value="ADZ84053.1"/>
    <property type="molecule type" value="Genomic_DNA"/>
</dbReference>